<dbReference type="Gene3D" id="1.10.510.10">
    <property type="entry name" value="Transferase(Phosphotransferase) domain 1"/>
    <property type="match status" value="1"/>
</dbReference>
<evidence type="ECO:0000313" key="3">
    <source>
        <dbReference type="Proteomes" id="UP000242791"/>
    </source>
</evidence>
<protein>
    <recommendedName>
        <fullName evidence="1">Protein kinase domain-containing protein</fullName>
    </recommendedName>
</protein>
<dbReference type="InterPro" id="IPR008271">
    <property type="entry name" value="Ser/Thr_kinase_AS"/>
</dbReference>
<accession>A0A1J9Q3I4</accession>
<dbReference type="AlphaFoldDB" id="A0A1J9Q3I4"/>
<dbReference type="PROSITE" id="PS50011">
    <property type="entry name" value="PROTEIN_KINASE_DOM"/>
    <property type="match status" value="1"/>
</dbReference>
<dbReference type="GO" id="GO:0004674">
    <property type="term" value="F:protein serine/threonine kinase activity"/>
    <property type="evidence" value="ECO:0007669"/>
    <property type="project" value="TreeGrafter"/>
</dbReference>
<dbReference type="OrthoDB" id="626167at2759"/>
<gene>
    <name evidence="2" type="ORF">ACJ73_05532</name>
</gene>
<evidence type="ECO:0000313" key="2">
    <source>
        <dbReference type="EMBL" id="OJD23113.1"/>
    </source>
</evidence>
<evidence type="ECO:0000259" key="1">
    <source>
        <dbReference type="PROSITE" id="PS50011"/>
    </source>
</evidence>
<organism evidence="2 3">
    <name type="scientific">Blastomyces percursus</name>
    <dbReference type="NCBI Taxonomy" id="1658174"/>
    <lineage>
        <taxon>Eukaryota</taxon>
        <taxon>Fungi</taxon>
        <taxon>Dikarya</taxon>
        <taxon>Ascomycota</taxon>
        <taxon>Pezizomycotina</taxon>
        <taxon>Eurotiomycetes</taxon>
        <taxon>Eurotiomycetidae</taxon>
        <taxon>Onygenales</taxon>
        <taxon>Ajellomycetaceae</taxon>
        <taxon>Blastomyces</taxon>
    </lineage>
</organism>
<dbReference type="InterPro" id="IPR011009">
    <property type="entry name" value="Kinase-like_dom_sf"/>
</dbReference>
<dbReference type="SUPFAM" id="SSF56112">
    <property type="entry name" value="Protein kinase-like (PK-like)"/>
    <property type="match status" value="1"/>
</dbReference>
<dbReference type="STRING" id="1658174.A0A1J9Q3I4"/>
<dbReference type="Proteomes" id="UP000242791">
    <property type="component" value="Unassembled WGS sequence"/>
</dbReference>
<dbReference type="PANTHER" id="PTHR44329">
    <property type="entry name" value="SERINE/THREONINE-PROTEIN KINASE TNNI3K-RELATED"/>
    <property type="match status" value="1"/>
</dbReference>
<dbReference type="Pfam" id="PF00069">
    <property type="entry name" value="Pkinase"/>
    <property type="match status" value="1"/>
</dbReference>
<name>A0A1J9Q3I4_9EURO</name>
<dbReference type="GO" id="GO:0005524">
    <property type="term" value="F:ATP binding"/>
    <property type="evidence" value="ECO:0007669"/>
    <property type="project" value="InterPro"/>
</dbReference>
<keyword evidence="3" id="KW-1185">Reference proteome</keyword>
<dbReference type="EMBL" id="LGTZ01000875">
    <property type="protein sequence ID" value="OJD23113.1"/>
    <property type="molecule type" value="Genomic_DNA"/>
</dbReference>
<dbReference type="VEuPathDB" id="FungiDB:ACJ73_05532"/>
<dbReference type="InterPro" id="IPR051681">
    <property type="entry name" value="Ser/Thr_Kinases-Pseudokinases"/>
</dbReference>
<comment type="caution">
    <text evidence="2">The sequence shown here is derived from an EMBL/GenBank/DDBJ whole genome shotgun (WGS) entry which is preliminary data.</text>
</comment>
<reference evidence="2 3" key="1">
    <citation type="submission" date="2015-08" db="EMBL/GenBank/DDBJ databases">
        <title>Emmonsia species relationships and genome sequence.</title>
        <authorList>
            <person name="Cuomo C.A."/>
            <person name="Schwartz I.S."/>
            <person name="Kenyon C."/>
            <person name="De Hoog G.S."/>
            <person name="Govender N.P."/>
            <person name="Botha A."/>
            <person name="Moreno L."/>
            <person name="De Vries M."/>
            <person name="Munoz J.F."/>
            <person name="Stielow J.B."/>
        </authorList>
    </citation>
    <scope>NUCLEOTIDE SEQUENCE [LARGE SCALE GENOMIC DNA]</scope>
    <source>
        <strain evidence="2 3">EI222</strain>
    </source>
</reference>
<proteinExistence type="predicted"/>
<dbReference type="PROSITE" id="PS00108">
    <property type="entry name" value="PROTEIN_KINASE_ST"/>
    <property type="match status" value="1"/>
</dbReference>
<feature type="domain" description="Protein kinase" evidence="1">
    <location>
        <begin position="56"/>
        <end position="234"/>
    </location>
</feature>
<dbReference type="InterPro" id="IPR000719">
    <property type="entry name" value="Prot_kinase_dom"/>
</dbReference>
<sequence>MTTLLYESPFASEPTEVSGYSLPATEVQTSDSSRLGMKALRTDDSIFVDDNNGIKALSRQKIGSGTSFIVERAEWIAGAQKCDVSLSRRFSKWGKYIAVGSVRGRPDSNRNNWSDVPLELRALLHKPLRYHPNIVHLLGFGWGSSAESDSTYPKVIIEYATFGSFCDLQVYTPPLPFAIKQKLCHDIARGLAILHACGIFHGDLKHENVLIFANNMASLKGSHTLQNWLISAEW</sequence>